<evidence type="ECO:0000313" key="12">
    <source>
        <dbReference type="EMBL" id="RXZ55153.1"/>
    </source>
</evidence>
<dbReference type="GO" id="GO:0003908">
    <property type="term" value="F:methylated-DNA-[protein]-cysteine S-methyltransferase activity"/>
    <property type="evidence" value="ECO:0007669"/>
    <property type="project" value="UniProtKB-UniRule"/>
</dbReference>
<keyword evidence="4 9" id="KW-0489">Methyltransferase</keyword>
<dbReference type="InterPro" id="IPR036388">
    <property type="entry name" value="WH-like_DNA-bd_sf"/>
</dbReference>
<evidence type="ECO:0000256" key="4">
    <source>
        <dbReference type="ARBA" id="ARBA00022603"/>
    </source>
</evidence>
<dbReference type="AlphaFoldDB" id="A0A4Q2K5J0"/>
<reference evidence="12 13" key="1">
    <citation type="submission" date="2019-01" db="EMBL/GenBank/DDBJ databases">
        <title>Senegalimassilia sp. nov. KGMB04484 isolated human feces.</title>
        <authorList>
            <person name="Han K.-I."/>
            <person name="Kim J.-S."/>
            <person name="Lee K.C."/>
            <person name="Suh M.K."/>
            <person name="Eom M.K."/>
            <person name="Lee J.H."/>
            <person name="Park S.-H."/>
            <person name="Kang S.W."/>
            <person name="Park J.-E."/>
            <person name="Oh B.S."/>
            <person name="Yu S.Y."/>
            <person name="Choi S.-H."/>
            <person name="Lee D.H."/>
            <person name="Yoon H."/>
            <person name="Kim B.-Y."/>
            <person name="Lee J.H."/>
            <person name="Lee J.-S."/>
        </authorList>
    </citation>
    <scope>NUCLEOTIDE SEQUENCE [LARGE SCALE GENOMIC DNA]</scope>
    <source>
        <strain evidence="12 13">KGMB04484</strain>
    </source>
</reference>
<keyword evidence="3 9" id="KW-0963">Cytoplasm</keyword>
<dbReference type="InterPro" id="IPR036217">
    <property type="entry name" value="MethylDNA_cys_MeTrfase_DNAb"/>
</dbReference>
<evidence type="ECO:0000256" key="6">
    <source>
        <dbReference type="ARBA" id="ARBA00022763"/>
    </source>
</evidence>
<evidence type="ECO:0000313" key="13">
    <source>
        <dbReference type="Proteomes" id="UP000293345"/>
    </source>
</evidence>
<dbReference type="NCBIfam" id="TIGR00589">
    <property type="entry name" value="ogt"/>
    <property type="match status" value="1"/>
</dbReference>
<evidence type="ECO:0000256" key="3">
    <source>
        <dbReference type="ARBA" id="ARBA00022490"/>
    </source>
</evidence>
<dbReference type="Pfam" id="PF02870">
    <property type="entry name" value="Methyltransf_1N"/>
    <property type="match status" value="1"/>
</dbReference>
<dbReference type="GO" id="GO:0006307">
    <property type="term" value="P:DNA alkylation repair"/>
    <property type="evidence" value="ECO:0007669"/>
    <property type="project" value="UniProtKB-UniRule"/>
</dbReference>
<dbReference type="FunFam" id="1.10.10.10:FF:000214">
    <property type="entry name" value="Methylated-DNA--protein-cysteine methyltransferase"/>
    <property type="match status" value="1"/>
</dbReference>
<evidence type="ECO:0000256" key="7">
    <source>
        <dbReference type="ARBA" id="ARBA00023204"/>
    </source>
</evidence>
<comment type="catalytic activity">
    <reaction evidence="8 9">
        <text>a 6-O-methyl-2'-deoxyguanosine in DNA + L-cysteinyl-[protein] = S-methyl-L-cysteinyl-[protein] + a 2'-deoxyguanosine in DNA</text>
        <dbReference type="Rhea" id="RHEA:24000"/>
        <dbReference type="Rhea" id="RHEA-COMP:10131"/>
        <dbReference type="Rhea" id="RHEA-COMP:10132"/>
        <dbReference type="Rhea" id="RHEA-COMP:11367"/>
        <dbReference type="Rhea" id="RHEA-COMP:11368"/>
        <dbReference type="ChEBI" id="CHEBI:29950"/>
        <dbReference type="ChEBI" id="CHEBI:82612"/>
        <dbReference type="ChEBI" id="CHEBI:85445"/>
        <dbReference type="ChEBI" id="CHEBI:85448"/>
        <dbReference type="EC" id="2.1.1.63"/>
    </reaction>
</comment>
<evidence type="ECO:0000256" key="1">
    <source>
        <dbReference type="ARBA" id="ARBA00001286"/>
    </source>
</evidence>
<accession>A0A4Q2K5J0</accession>
<dbReference type="CDD" id="cd06445">
    <property type="entry name" value="ATase"/>
    <property type="match status" value="1"/>
</dbReference>
<comment type="similarity">
    <text evidence="2 9">Belongs to the MGMT family.</text>
</comment>
<comment type="caution">
    <text evidence="12">The sequence shown here is derived from an EMBL/GenBank/DDBJ whole genome shotgun (WGS) entry which is preliminary data.</text>
</comment>
<dbReference type="EMBL" id="SDPW01000001">
    <property type="protein sequence ID" value="RXZ55153.1"/>
    <property type="molecule type" value="Genomic_DNA"/>
</dbReference>
<comment type="miscellaneous">
    <text evidence="9">This enzyme catalyzes only one turnover and therefore is not strictly catalytic. According to one definition, an enzyme is a biocatalyst that acts repeatedly and over many reaction cycles.</text>
</comment>
<dbReference type="HAMAP" id="MF_00772">
    <property type="entry name" value="OGT"/>
    <property type="match status" value="1"/>
</dbReference>
<keyword evidence="6 9" id="KW-0227">DNA damage</keyword>
<evidence type="ECO:0000256" key="8">
    <source>
        <dbReference type="ARBA" id="ARBA00049348"/>
    </source>
</evidence>
<dbReference type="GO" id="GO:0032259">
    <property type="term" value="P:methylation"/>
    <property type="evidence" value="ECO:0007669"/>
    <property type="project" value="UniProtKB-KW"/>
</dbReference>
<name>A0A4Q2K5J0_9ACTN</name>
<comment type="function">
    <text evidence="9">Involved in the cellular defense against the biological effects of O6-methylguanine (O6-MeG) and O4-methylthymine (O4-MeT) in DNA. Repairs the methylated nucleobase in DNA by stoichiometrically transferring the methyl group to a cysteine residue in the enzyme. This is a suicide reaction: the enzyme is irreversibly inactivated.</text>
</comment>
<dbReference type="Pfam" id="PF01035">
    <property type="entry name" value="DNA_binding_1"/>
    <property type="match status" value="1"/>
</dbReference>
<dbReference type="InterPro" id="IPR023546">
    <property type="entry name" value="MGMT"/>
</dbReference>
<dbReference type="SUPFAM" id="SSF46767">
    <property type="entry name" value="Methylated DNA-protein cysteine methyltransferase, C-terminal domain"/>
    <property type="match status" value="1"/>
</dbReference>
<evidence type="ECO:0000256" key="2">
    <source>
        <dbReference type="ARBA" id="ARBA00008711"/>
    </source>
</evidence>
<keyword evidence="13" id="KW-1185">Reference proteome</keyword>
<feature type="domain" description="Methylguanine DNA methyltransferase ribonuclease-like" evidence="11">
    <location>
        <begin position="1"/>
        <end position="67"/>
    </location>
</feature>
<dbReference type="InterPro" id="IPR014048">
    <property type="entry name" value="MethylDNA_cys_MeTrfase_DNA-bd"/>
</dbReference>
<evidence type="ECO:0000256" key="9">
    <source>
        <dbReference type="HAMAP-Rule" id="MF_00772"/>
    </source>
</evidence>
<dbReference type="InterPro" id="IPR036631">
    <property type="entry name" value="MGMT_N_sf"/>
</dbReference>
<organism evidence="12 13">
    <name type="scientific">Senegalimassilia faecalis</name>
    <dbReference type="NCBI Taxonomy" id="2509433"/>
    <lineage>
        <taxon>Bacteria</taxon>
        <taxon>Bacillati</taxon>
        <taxon>Actinomycetota</taxon>
        <taxon>Coriobacteriia</taxon>
        <taxon>Coriobacteriales</taxon>
        <taxon>Coriobacteriaceae</taxon>
        <taxon>Senegalimassilia</taxon>
    </lineage>
</organism>
<dbReference type="SUPFAM" id="SSF53155">
    <property type="entry name" value="Methylated DNA-protein cysteine methyltransferase domain"/>
    <property type="match status" value="1"/>
</dbReference>
<gene>
    <name evidence="12" type="ORF">ET524_08145</name>
</gene>
<evidence type="ECO:0000259" key="11">
    <source>
        <dbReference type="Pfam" id="PF02870"/>
    </source>
</evidence>
<dbReference type="OrthoDB" id="9811249at2"/>
<dbReference type="PROSITE" id="PS00374">
    <property type="entry name" value="MGMT"/>
    <property type="match status" value="1"/>
</dbReference>
<dbReference type="GO" id="GO:0005737">
    <property type="term" value="C:cytoplasm"/>
    <property type="evidence" value="ECO:0007669"/>
    <property type="project" value="UniProtKB-SubCell"/>
</dbReference>
<dbReference type="PANTHER" id="PTHR10815:SF5">
    <property type="entry name" value="METHYLATED-DNA--PROTEIN-CYSTEINE METHYLTRANSFERASE"/>
    <property type="match status" value="1"/>
</dbReference>
<protein>
    <recommendedName>
        <fullName evidence="9">Methylated-DNA--protein-cysteine methyltransferase</fullName>
        <ecNumber evidence="9">2.1.1.63</ecNumber>
    </recommendedName>
    <alternativeName>
        <fullName evidence="9">6-O-methylguanine-DNA methyltransferase</fullName>
        <shortName evidence="9">MGMT</shortName>
    </alternativeName>
    <alternativeName>
        <fullName evidence="9">O-6-methylguanine-DNA-alkyltransferase</fullName>
    </alternativeName>
</protein>
<feature type="domain" description="Methylated-DNA-[protein]-cysteine S-methyltransferase DNA binding" evidence="10">
    <location>
        <begin position="80"/>
        <end position="164"/>
    </location>
</feature>
<dbReference type="EC" id="2.1.1.63" evidence="9"/>
<dbReference type="InterPro" id="IPR001497">
    <property type="entry name" value="MethylDNA_cys_MeTrfase_AS"/>
</dbReference>
<feature type="active site" description="Nucleophile; methyl group acceptor" evidence="9">
    <location>
        <position position="135"/>
    </location>
</feature>
<evidence type="ECO:0000259" key="10">
    <source>
        <dbReference type="Pfam" id="PF01035"/>
    </source>
</evidence>
<dbReference type="InterPro" id="IPR008332">
    <property type="entry name" value="MethylG_MeTrfase_N"/>
</dbReference>
<keyword evidence="5 9" id="KW-0808">Transferase</keyword>
<dbReference type="PANTHER" id="PTHR10815">
    <property type="entry name" value="METHYLATED-DNA--PROTEIN-CYSTEINE METHYLTRANSFERASE"/>
    <property type="match status" value="1"/>
</dbReference>
<evidence type="ECO:0000256" key="5">
    <source>
        <dbReference type="ARBA" id="ARBA00022679"/>
    </source>
</evidence>
<comment type="subcellular location">
    <subcellularLocation>
        <location evidence="9">Cytoplasm</location>
    </subcellularLocation>
</comment>
<dbReference type="Gene3D" id="1.10.10.10">
    <property type="entry name" value="Winged helix-like DNA-binding domain superfamily/Winged helix DNA-binding domain"/>
    <property type="match status" value="1"/>
</dbReference>
<dbReference type="Gene3D" id="3.30.160.70">
    <property type="entry name" value="Methylated DNA-protein cysteine methyltransferase domain"/>
    <property type="match status" value="1"/>
</dbReference>
<comment type="catalytic activity">
    <reaction evidence="1 9">
        <text>a 4-O-methyl-thymidine in DNA + L-cysteinyl-[protein] = a thymidine in DNA + S-methyl-L-cysteinyl-[protein]</text>
        <dbReference type="Rhea" id="RHEA:53428"/>
        <dbReference type="Rhea" id="RHEA-COMP:10131"/>
        <dbReference type="Rhea" id="RHEA-COMP:10132"/>
        <dbReference type="Rhea" id="RHEA-COMP:13555"/>
        <dbReference type="Rhea" id="RHEA-COMP:13556"/>
        <dbReference type="ChEBI" id="CHEBI:29950"/>
        <dbReference type="ChEBI" id="CHEBI:82612"/>
        <dbReference type="ChEBI" id="CHEBI:137386"/>
        <dbReference type="ChEBI" id="CHEBI:137387"/>
        <dbReference type="EC" id="2.1.1.63"/>
    </reaction>
</comment>
<proteinExistence type="inferred from homology"/>
<keyword evidence="7 9" id="KW-0234">DNA repair</keyword>
<dbReference type="Proteomes" id="UP000293345">
    <property type="component" value="Unassembled WGS sequence"/>
</dbReference>
<sequence>MYVTEYDTGIAGKLTLGADEKGLCGSWFNNDRYYLTGIDEPLERNDQLAIFQKTSEWLDRYLAGERPDPHELALHPRGTEFQKRVWSELSNIPYGVVVTYGDIARGVERATGKRTSARAVGGAVGRNPLCLIVPCHRVIGASGSLTGFGGGIPLKIALLKHEGVDVQQFKIPTKGTALEGKRNAPPWE</sequence>